<evidence type="ECO:0000313" key="2">
    <source>
        <dbReference type="EMBL" id="TCP56435.1"/>
    </source>
</evidence>
<dbReference type="GO" id="GO:0016853">
    <property type="term" value="F:isomerase activity"/>
    <property type="evidence" value="ECO:0007669"/>
    <property type="project" value="UniProtKB-KW"/>
</dbReference>
<dbReference type="SUPFAM" id="SSF54427">
    <property type="entry name" value="NTF2-like"/>
    <property type="match status" value="1"/>
</dbReference>
<accession>A0A4R2RAJ3</accession>
<organism evidence="2 3">
    <name type="scientific">Tamaricihabitans halophyticus</name>
    <dbReference type="NCBI Taxonomy" id="1262583"/>
    <lineage>
        <taxon>Bacteria</taxon>
        <taxon>Bacillati</taxon>
        <taxon>Actinomycetota</taxon>
        <taxon>Actinomycetes</taxon>
        <taxon>Pseudonocardiales</taxon>
        <taxon>Pseudonocardiaceae</taxon>
        <taxon>Tamaricihabitans</taxon>
    </lineage>
</organism>
<gene>
    <name evidence="2" type="ORF">EV191_101378</name>
</gene>
<dbReference type="Gene3D" id="3.10.450.50">
    <property type="match status" value="1"/>
</dbReference>
<dbReference type="InterPro" id="IPR037401">
    <property type="entry name" value="SnoaL-like"/>
</dbReference>
<evidence type="ECO:0000313" key="3">
    <source>
        <dbReference type="Proteomes" id="UP000294911"/>
    </source>
</evidence>
<keyword evidence="2" id="KW-0413">Isomerase</keyword>
<comment type="caution">
    <text evidence="2">The sequence shown here is derived from an EMBL/GenBank/DDBJ whole genome shotgun (WGS) entry which is preliminary data.</text>
</comment>
<name>A0A4R2RAJ3_9PSEU</name>
<protein>
    <submittedName>
        <fullName evidence="2">Ketosteroid isomerase-like protein</fullName>
    </submittedName>
</protein>
<dbReference type="RefSeq" id="WP_132875034.1">
    <property type="nucleotide sequence ID" value="NZ_SLXQ01000001.1"/>
</dbReference>
<dbReference type="Pfam" id="PF12680">
    <property type="entry name" value="SnoaL_2"/>
    <property type="match status" value="1"/>
</dbReference>
<feature type="domain" description="SnoaL-like" evidence="1">
    <location>
        <begin position="6"/>
        <end position="105"/>
    </location>
</feature>
<reference evidence="2 3" key="1">
    <citation type="submission" date="2019-03" db="EMBL/GenBank/DDBJ databases">
        <title>Genomic Encyclopedia of Type Strains, Phase IV (KMG-IV): sequencing the most valuable type-strain genomes for metagenomic binning, comparative biology and taxonomic classification.</title>
        <authorList>
            <person name="Goeker M."/>
        </authorList>
    </citation>
    <scope>NUCLEOTIDE SEQUENCE [LARGE SCALE GENOMIC DNA]</scope>
    <source>
        <strain evidence="2 3">DSM 45765</strain>
    </source>
</reference>
<sequence length="134" mass="15356">MTRQRVEEYFAACTRGDPAAVRAQFQPDAVVYDLNHAPVWGAEAIGEFYARVWARWDGASWEVNTFVAQEDVAAAEWTMRGVSSGTPFVVRGSEHYEFQDGLISQIRQYWHYDRIDPGIGLRDYPYATDERFAP</sequence>
<dbReference type="Proteomes" id="UP000294911">
    <property type="component" value="Unassembled WGS sequence"/>
</dbReference>
<dbReference type="AlphaFoldDB" id="A0A4R2RAJ3"/>
<keyword evidence="3" id="KW-1185">Reference proteome</keyword>
<dbReference type="InterPro" id="IPR032710">
    <property type="entry name" value="NTF2-like_dom_sf"/>
</dbReference>
<proteinExistence type="predicted"/>
<dbReference type="EMBL" id="SLXQ01000001">
    <property type="protein sequence ID" value="TCP56435.1"/>
    <property type="molecule type" value="Genomic_DNA"/>
</dbReference>
<dbReference type="OrthoDB" id="981191at2"/>
<evidence type="ECO:0000259" key="1">
    <source>
        <dbReference type="Pfam" id="PF12680"/>
    </source>
</evidence>